<dbReference type="STRING" id="146817.SAMN04488502_106211"/>
<reference evidence="3 4" key="1">
    <citation type="submission" date="2016-10" db="EMBL/GenBank/DDBJ databases">
        <authorList>
            <person name="de Groot N.N."/>
        </authorList>
    </citation>
    <scope>NUCLEOTIDE SEQUENCE [LARGE SCALE GENOMIC DNA]</scope>
    <source>
        <strain evidence="3 4">DSM 1736</strain>
    </source>
</reference>
<dbReference type="SUPFAM" id="SSF50104">
    <property type="entry name" value="Translation proteins SH3-like domain"/>
    <property type="match status" value="1"/>
</dbReference>
<dbReference type="AlphaFoldDB" id="A0A1G9V8R2"/>
<evidence type="ECO:0008006" key="5">
    <source>
        <dbReference type="Google" id="ProtNLM"/>
    </source>
</evidence>
<evidence type="ECO:0000313" key="3">
    <source>
        <dbReference type="EMBL" id="SDM68598.1"/>
    </source>
</evidence>
<keyword evidence="2" id="KW-0687">Ribonucleoprotein</keyword>
<dbReference type="GO" id="GO:0005840">
    <property type="term" value="C:ribosome"/>
    <property type="evidence" value="ECO:0007669"/>
    <property type="project" value="UniProtKB-KW"/>
</dbReference>
<dbReference type="OrthoDB" id="1683515at2"/>
<dbReference type="Proteomes" id="UP000214880">
    <property type="component" value="Unassembled WGS sequence"/>
</dbReference>
<dbReference type="InterPro" id="IPR041985">
    <property type="entry name" value="Ribosomal_eL14_KOW"/>
</dbReference>
<keyword evidence="4" id="KW-1185">Reference proteome</keyword>
<dbReference type="EMBL" id="FNHB01000006">
    <property type="protein sequence ID" value="SDM68598.1"/>
    <property type="molecule type" value="Genomic_DNA"/>
</dbReference>
<dbReference type="InterPro" id="IPR008991">
    <property type="entry name" value="Translation_prot_SH3-like_sf"/>
</dbReference>
<gene>
    <name evidence="3" type="ORF">SAMN04488502_106211</name>
</gene>
<evidence type="ECO:0000313" key="4">
    <source>
        <dbReference type="Proteomes" id="UP000214880"/>
    </source>
</evidence>
<evidence type="ECO:0000256" key="2">
    <source>
        <dbReference type="ARBA" id="ARBA00023274"/>
    </source>
</evidence>
<protein>
    <recommendedName>
        <fullName evidence="5">Ribosomal protein L14E/L6E/L27E</fullName>
    </recommendedName>
</protein>
<proteinExistence type="predicted"/>
<accession>A0A1G9V8R2</accession>
<name>A0A1G9V8R2_9FIRM</name>
<dbReference type="CDD" id="cd06088">
    <property type="entry name" value="KOW_RPL14"/>
    <property type="match status" value="1"/>
</dbReference>
<sequence length="90" mass="9783">MSAHHISIGQLVTSLAGRDTGQPYLVIGLTGKYVLLADGRERRVTNPKKKNIRHVKAYQAIALAVAEKLHSGSKTSDEDIRQAIANLYTG</sequence>
<evidence type="ECO:0000256" key="1">
    <source>
        <dbReference type="ARBA" id="ARBA00022980"/>
    </source>
</evidence>
<organism evidence="3 4">
    <name type="scientific">Dendrosporobacter quercicolus</name>
    <dbReference type="NCBI Taxonomy" id="146817"/>
    <lineage>
        <taxon>Bacteria</taxon>
        <taxon>Bacillati</taxon>
        <taxon>Bacillota</taxon>
        <taxon>Negativicutes</taxon>
        <taxon>Selenomonadales</taxon>
        <taxon>Sporomusaceae</taxon>
        <taxon>Dendrosporobacter</taxon>
    </lineage>
</organism>
<dbReference type="GO" id="GO:1990904">
    <property type="term" value="C:ribonucleoprotein complex"/>
    <property type="evidence" value="ECO:0007669"/>
    <property type="project" value="UniProtKB-KW"/>
</dbReference>
<dbReference type="RefSeq" id="WP_092073848.1">
    <property type="nucleotide sequence ID" value="NZ_FNHB01000006.1"/>
</dbReference>
<keyword evidence="1" id="KW-0689">Ribosomal protein</keyword>